<dbReference type="OrthoDB" id="9148269at2"/>
<dbReference type="EMBL" id="JABCKY010000008">
    <property type="protein sequence ID" value="NMT65033.1"/>
    <property type="molecule type" value="Genomic_DNA"/>
</dbReference>
<comment type="caution">
    <text evidence="1">The sequence shown here is derived from an EMBL/GenBank/DDBJ whole genome shotgun (WGS) entry which is preliminary data.</text>
</comment>
<gene>
    <name evidence="1" type="ORF">HIU99_15715</name>
</gene>
<proteinExistence type="predicted"/>
<protein>
    <submittedName>
        <fullName evidence="1">DUF4238 domain-containing protein</fullName>
    </submittedName>
</protein>
<accession>A0A7Y0WTJ0</accession>
<evidence type="ECO:0000313" key="1">
    <source>
        <dbReference type="EMBL" id="NMT65033.1"/>
    </source>
</evidence>
<organism evidence="1 2">
    <name type="scientific">Marinobacter orientalis</name>
    <dbReference type="NCBI Taxonomy" id="1928859"/>
    <lineage>
        <taxon>Bacteria</taxon>
        <taxon>Pseudomonadati</taxon>
        <taxon>Pseudomonadota</taxon>
        <taxon>Gammaproteobacteria</taxon>
        <taxon>Pseudomonadales</taxon>
        <taxon>Marinobacteraceae</taxon>
        <taxon>Marinobacter</taxon>
    </lineage>
</organism>
<reference evidence="1 2" key="1">
    <citation type="submission" date="2020-04" db="EMBL/GenBank/DDBJ databases">
        <title>Marinobacter oceani sp. nov., isolated from marine solar saltern.</title>
        <authorList>
            <person name="Chen X.-Y."/>
        </authorList>
    </citation>
    <scope>NUCLEOTIDE SEQUENCE [LARGE SCALE GENOMIC DNA]</scope>
    <source>
        <strain evidence="1 2">W62</strain>
    </source>
</reference>
<dbReference type="Proteomes" id="UP000567186">
    <property type="component" value="Unassembled WGS sequence"/>
</dbReference>
<dbReference type="AlphaFoldDB" id="A0A7Y0WTJ0"/>
<evidence type="ECO:0000313" key="2">
    <source>
        <dbReference type="Proteomes" id="UP000567186"/>
    </source>
</evidence>
<name>A0A7Y0WTJ0_9GAMM</name>
<dbReference type="InterPro" id="IPR025332">
    <property type="entry name" value="DUF4238"/>
</dbReference>
<dbReference type="RefSeq" id="WP_135955761.1">
    <property type="nucleotide sequence ID" value="NZ_JABCKY010000008.1"/>
</dbReference>
<keyword evidence="2" id="KW-1185">Reference proteome</keyword>
<dbReference type="Pfam" id="PF14022">
    <property type="entry name" value="DUF4238"/>
    <property type="match status" value="1"/>
</dbReference>
<sequence>MTARHHHYLSQCYLKEFTKGRGKKSKLAVIDFREKKTFETIPRNVGGIRDFNRIDVEGVDPNLLESQISEFESEAARALKNLNETRDFSGDVKEIILNLIALIAIRSPERREHMRSFHADIAERMTSLSLANKERWEAQVKRIKEENPEFDDSVTYEEAKEFFESKNYSIEVAREYHIHMEMVQIETILPLLFGRSWALLKTDAATSPFITSDNPVCLNWKEPEKIPPLYRNSPGFGLKGTQVYFPVSKDLALIGDFEGQSGTADADDYFVAGLNTIVMHNLYKQLYAPKLGFKFHGPKDELFNGNRVLSIFNS</sequence>